<accession>A0A068S9K2</accession>
<keyword evidence="2" id="KW-1185">Reference proteome</keyword>
<name>A0A068S9K2_9FUNG</name>
<gene>
    <name evidence="1" type="ORF">LCOR_09498.1</name>
</gene>
<dbReference type="Proteomes" id="UP000027586">
    <property type="component" value="Unassembled WGS sequence"/>
</dbReference>
<comment type="caution">
    <text evidence="1">The sequence shown here is derived from an EMBL/GenBank/DDBJ whole genome shotgun (WGS) entry which is preliminary data.</text>
</comment>
<dbReference type="VEuPathDB" id="FungiDB:LCOR_09498.1"/>
<organism evidence="1 2">
    <name type="scientific">Lichtheimia corymbifera JMRC:FSU:9682</name>
    <dbReference type="NCBI Taxonomy" id="1263082"/>
    <lineage>
        <taxon>Eukaryota</taxon>
        <taxon>Fungi</taxon>
        <taxon>Fungi incertae sedis</taxon>
        <taxon>Mucoromycota</taxon>
        <taxon>Mucoromycotina</taxon>
        <taxon>Mucoromycetes</taxon>
        <taxon>Mucorales</taxon>
        <taxon>Lichtheimiaceae</taxon>
        <taxon>Lichtheimia</taxon>
    </lineage>
</organism>
<reference evidence="1" key="1">
    <citation type="submission" date="2013-08" db="EMBL/GenBank/DDBJ databases">
        <title>Gene expansion shapes genome architecture in the human pathogen Lichtheimia corymbifera: an evolutionary genomics analysis in the ancient terrestrial Mucorales (Mucoromycotina).</title>
        <authorList>
            <person name="Schwartze V.U."/>
            <person name="Winter S."/>
            <person name="Shelest E."/>
            <person name="Marcet-Houben M."/>
            <person name="Horn F."/>
            <person name="Wehner S."/>
            <person name="Hoffmann K."/>
            <person name="Riege K."/>
            <person name="Sammeth M."/>
            <person name="Nowrousian M."/>
            <person name="Valiante V."/>
            <person name="Linde J."/>
            <person name="Jacobsen I.D."/>
            <person name="Marz M."/>
            <person name="Brakhage A.A."/>
            <person name="Gabaldon T."/>
            <person name="Bocker S."/>
            <person name="Voigt K."/>
        </authorList>
    </citation>
    <scope>NUCLEOTIDE SEQUENCE [LARGE SCALE GENOMIC DNA]</scope>
    <source>
        <strain evidence="1">FSU 9682</strain>
    </source>
</reference>
<dbReference type="AlphaFoldDB" id="A0A068S9K2"/>
<evidence type="ECO:0000313" key="1">
    <source>
        <dbReference type="EMBL" id="CDH58645.1"/>
    </source>
</evidence>
<evidence type="ECO:0000313" key="2">
    <source>
        <dbReference type="Proteomes" id="UP000027586"/>
    </source>
</evidence>
<protein>
    <submittedName>
        <fullName evidence="1">Uncharacterized protein</fullName>
    </submittedName>
</protein>
<sequence>MIQNGGRSIAVALSRGRKQRLDDQGMTKDHRLKVPTLVLYSFTDNPPPLYLPIKYDDDDNRFNARLDNLSFGYSVKPNPQKEMVNINSTKKHYYVH</sequence>
<dbReference type="EMBL" id="CBTN010000059">
    <property type="protein sequence ID" value="CDH58645.1"/>
    <property type="molecule type" value="Genomic_DNA"/>
</dbReference>
<proteinExistence type="predicted"/>